<evidence type="ECO:0000313" key="9">
    <source>
        <dbReference type="EMBL" id="MFB9886474.1"/>
    </source>
</evidence>
<protein>
    <recommendedName>
        <fullName evidence="3">asparagine synthase (glutamine-hydrolyzing)</fullName>
        <ecNumber evidence="3">6.3.5.4</ecNumber>
    </recommendedName>
</protein>
<comment type="similarity">
    <text evidence="2">Belongs to the asparagine synthetase family.</text>
</comment>
<dbReference type="InterPro" id="IPR017932">
    <property type="entry name" value="GATase_2_dom"/>
</dbReference>
<proteinExistence type="inferred from homology"/>
<dbReference type="PIRSF" id="PIRSF001589">
    <property type="entry name" value="Asn_synthetase_glu-h"/>
    <property type="match status" value="1"/>
</dbReference>
<sequence length="614" mass="68786">MCGIAGFLGQQPSSPAQLQAMLAALAQRGPDAQQWHGWDSDWQPQQQTPSAAFLHARLSIRDPRPLADQPMRSEDGQLWLIYNGEVYGWEEDAAYLQRQGLPFHTRSDTEFILRAYQHWGMPGLLPKLRGMFAFALLDLRLGKLWLVRDRLGLKPLLYHHSEQGLAFASLLRALLPWLPEQARQLCPQAVDAYLAHRYIPAPMTLLQGVQRLENGHYLQYELQTRRLSKHCYWQAQPASTTATSLEQLYQELDTSIALRTVADRPVGLFLSGGVDSAVVACRLAAQGYQNIKAFTAAFPGSHFDESEAAARTAQKLGLPFQAVKMPAQIEADFAQLVTDLDEPFADPSSLPLWYLAKQATTEVKVVLNGDGGDELFAGYKRYRQHLRRQWRGNWRLPLRPPASLAHKGWPKVATELGLSWLDAYCLRFSGFSPAQRRALQPRLKASPAHYWRMPDLQGLTPLQQLLQLDMANYLPEYILRKADLTTMAQGLEGRSPLLDHQVVQQVLALPPAQRFSQPAKQCLQPLCAPLGADSPFVRPKRGFNPPLTAWLQPLLNVASDLGGSLSRLTKGQIAAAPVQQLVTTYQRGEEHYAEQVLQLLLLDTCLQQLQDALG</sequence>
<keyword evidence="5" id="KW-0067">ATP-binding</keyword>
<dbReference type="PANTHER" id="PTHR43284:SF1">
    <property type="entry name" value="ASPARAGINE SYNTHETASE"/>
    <property type="match status" value="1"/>
</dbReference>
<evidence type="ECO:0000313" key="10">
    <source>
        <dbReference type="Proteomes" id="UP001589628"/>
    </source>
</evidence>
<comment type="pathway">
    <text evidence="1">Amino-acid biosynthesis; L-asparagine biosynthesis; L-asparagine from L-aspartate (L-Gln route): step 1/1.</text>
</comment>
<feature type="domain" description="Glutamine amidotransferase type-2" evidence="8">
    <location>
        <begin position="2"/>
        <end position="223"/>
    </location>
</feature>
<dbReference type="InterPro" id="IPR033738">
    <property type="entry name" value="AsnB_N"/>
</dbReference>
<dbReference type="Proteomes" id="UP001589628">
    <property type="component" value="Unassembled WGS sequence"/>
</dbReference>
<gene>
    <name evidence="9" type="primary">asnB</name>
    <name evidence="9" type="ORF">ACFFLH_08635</name>
</gene>
<dbReference type="GO" id="GO:0004066">
    <property type="term" value="F:asparagine synthase (glutamine-hydrolyzing) activity"/>
    <property type="evidence" value="ECO:0007669"/>
    <property type="project" value="UniProtKB-EC"/>
</dbReference>
<dbReference type="InterPro" id="IPR014729">
    <property type="entry name" value="Rossmann-like_a/b/a_fold"/>
</dbReference>
<comment type="caution">
    <text evidence="9">The sequence shown here is derived from an EMBL/GenBank/DDBJ whole genome shotgun (WGS) entry which is preliminary data.</text>
</comment>
<evidence type="ECO:0000256" key="6">
    <source>
        <dbReference type="ARBA" id="ARBA00022962"/>
    </source>
</evidence>
<name>A0ABV5ZD70_9GAMM</name>
<accession>A0ABV5ZD70</accession>
<dbReference type="PANTHER" id="PTHR43284">
    <property type="entry name" value="ASPARAGINE SYNTHETASE (GLUTAMINE-HYDROLYZING)"/>
    <property type="match status" value="1"/>
</dbReference>
<organism evidence="9 10">
    <name type="scientific">Balneatrix alpica</name>
    <dbReference type="NCBI Taxonomy" id="75684"/>
    <lineage>
        <taxon>Bacteria</taxon>
        <taxon>Pseudomonadati</taxon>
        <taxon>Pseudomonadota</taxon>
        <taxon>Gammaproteobacteria</taxon>
        <taxon>Oceanospirillales</taxon>
        <taxon>Balneatrichaceae</taxon>
        <taxon>Balneatrix</taxon>
    </lineage>
</organism>
<dbReference type="RefSeq" id="WP_027311914.1">
    <property type="nucleotide sequence ID" value="NZ_JBHLZN010000002.1"/>
</dbReference>
<dbReference type="PROSITE" id="PS51278">
    <property type="entry name" value="GATASE_TYPE_2"/>
    <property type="match status" value="1"/>
</dbReference>
<evidence type="ECO:0000256" key="7">
    <source>
        <dbReference type="ARBA" id="ARBA00048741"/>
    </source>
</evidence>
<dbReference type="InterPro" id="IPR006426">
    <property type="entry name" value="Asn_synth_AEB"/>
</dbReference>
<dbReference type="Pfam" id="PF00733">
    <property type="entry name" value="Asn_synthase"/>
    <property type="match status" value="1"/>
</dbReference>
<dbReference type="CDD" id="cd01991">
    <property type="entry name" value="Asn_synthase_B_C"/>
    <property type="match status" value="1"/>
</dbReference>
<evidence type="ECO:0000256" key="4">
    <source>
        <dbReference type="ARBA" id="ARBA00022741"/>
    </source>
</evidence>
<dbReference type="Gene3D" id="3.60.20.10">
    <property type="entry name" value="Glutamine Phosphoribosylpyrophosphate, subunit 1, domain 1"/>
    <property type="match status" value="1"/>
</dbReference>
<keyword evidence="10" id="KW-1185">Reference proteome</keyword>
<dbReference type="Pfam" id="PF13522">
    <property type="entry name" value="GATase_6"/>
    <property type="match status" value="1"/>
</dbReference>
<dbReference type="EMBL" id="JBHLZN010000002">
    <property type="protein sequence ID" value="MFB9886474.1"/>
    <property type="molecule type" value="Genomic_DNA"/>
</dbReference>
<evidence type="ECO:0000259" key="8">
    <source>
        <dbReference type="PROSITE" id="PS51278"/>
    </source>
</evidence>
<evidence type="ECO:0000256" key="5">
    <source>
        <dbReference type="ARBA" id="ARBA00022840"/>
    </source>
</evidence>
<reference evidence="9 10" key="1">
    <citation type="submission" date="2024-09" db="EMBL/GenBank/DDBJ databases">
        <authorList>
            <person name="Sun Q."/>
            <person name="Mori K."/>
        </authorList>
    </citation>
    <scope>NUCLEOTIDE SEQUENCE [LARGE SCALE GENOMIC DNA]</scope>
    <source>
        <strain evidence="9 10">ATCC 51285</strain>
    </source>
</reference>
<dbReference type="SUPFAM" id="SSF56235">
    <property type="entry name" value="N-terminal nucleophile aminohydrolases (Ntn hydrolases)"/>
    <property type="match status" value="1"/>
</dbReference>
<comment type="catalytic activity">
    <reaction evidence="7">
        <text>L-aspartate + L-glutamine + ATP + H2O = L-asparagine + L-glutamate + AMP + diphosphate + H(+)</text>
        <dbReference type="Rhea" id="RHEA:12228"/>
        <dbReference type="ChEBI" id="CHEBI:15377"/>
        <dbReference type="ChEBI" id="CHEBI:15378"/>
        <dbReference type="ChEBI" id="CHEBI:29985"/>
        <dbReference type="ChEBI" id="CHEBI:29991"/>
        <dbReference type="ChEBI" id="CHEBI:30616"/>
        <dbReference type="ChEBI" id="CHEBI:33019"/>
        <dbReference type="ChEBI" id="CHEBI:58048"/>
        <dbReference type="ChEBI" id="CHEBI:58359"/>
        <dbReference type="ChEBI" id="CHEBI:456215"/>
        <dbReference type="EC" id="6.3.5.4"/>
    </reaction>
</comment>
<evidence type="ECO:0000256" key="2">
    <source>
        <dbReference type="ARBA" id="ARBA00005752"/>
    </source>
</evidence>
<evidence type="ECO:0000256" key="3">
    <source>
        <dbReference type="ARBA" id="ARBA00012737"/>
    </source>
</evidence>
<dbReference type="EC" id="6.3.5.4" evidence="3"/>
<keyword evidence="9" id="KW-0436">Ligase</keyword>
<dbReference type="Gene3D" id="3.40.50.620">
    <property type="entry name" value="HUPs"/>
    <property type="match status" value="1"/>
</dbReference>
<dbReference type="InterPro" id="IPR029055">
    <property type="entry name" value="Ntn_hydrolases_N"/>
</dbReference>
<evidence type="ECO:0000256" key="1">
    <source>
        <dbReference type="ARBA" id="ARBA00005187"/>
    </source>
</evidence>
<dbReference type="InterPro" id="IPR051786">
    <property type="entry name" value="ASN_synthetase/amidase"/>
</dbReference>
<keyword evidence="6" id="KW-0315">Glutamine amidotransferase</keyword>
<keyword evidence="4" id="KW-0547">Nucleotide-binding</keyword>
<dbReference type="InterPro" id="IPR001962">
    <property type="entry name" value="Asn_synthase"/>
</dbReference>
<dbReference type="SUPFAM" id="SSF52402">
    <property type="entry name" value="Adenine nucleotide alpha hydrolases-like"/>
    <property type="match status" value="1"/>
</dbReference>
<dbReference type="NCBIfam" id="TIGR01536">
    <property type="entry name" value="asn_synth_AEB"/>
    <property type="match status" value="1"/>
</dbReference>
<dbReference type="CDD" id="cd00712">
    <property type="entry name" value="AsnB"/>
    <property type="match status" value="1"/>
</dbReference>